<feature type="region of interest" description="Disordered" evidence="1">
    <location>
        <begin position="88"/>
        <end position="121"/>
    </location>
</feature>
<sequence>MLRKIFFLISLVHIVVTDSLFEAYSTVTPTHRVIRRYRNSTSSAGSDTTIRELTLSTPAKTRQTTDHKSTSEVLPTVLGVDTRVTVEPSSSVAMVPTVDQSPDSTSSEKSKEEPATPDDPVFMYKVQVHRKCASDSGGHDVDFWRLGCRFWRQICEALDIRPTPP</sequence>
<keyword evidence="2" id="KW-0732">Signal</keyword>
<name>A0AAW0S2L3_9HYPO</name>
<keyword evidence="4" id="KW-1185">Reference proteome</keyword>
<evidence type="ECO:0000313" key="3">
    <source>
        <dbReference type="EMBL" id="KAK8148638.1"/>
    </source>
</evidence>
<accession>A0AAW0S2L3</accession>
<organism evidence="3 4">
    <name type="scientific">Beauveria asiatica</name>
    <dbReference type="NCBI Taxonomy" id="1069075"/>
    <lineage>
        <taxon>Eukaryota</taxon>
        <taxon>Fungi</taxon>
        <taxon>Dikarya</taxon>
        <taxon>Ascomycota</taxon>
        <taxon>Pezizomycotina</taxon>
        <taxon>Sordariomycetes</taxon>
        <taxon>Hypocreomycetidae</taxon>
        <taxon>Hypocreales</taxon>
        <taxon>Cordycipitaceae</taxon>
        <taxon>Beauveria</taxon>
    </lineage>
</organism>
<feature type="compositionally biased region" description="Polar residues" evidence="1">
    <location>
        <begin position="88"/>
        <end position="105"/>
    </location>
</feature>
<feature type="chain" id="PRO_5043911998" evidence="2">
    <location>
        <begin position="18"/>
        <end position="165"/>
    </location>
</feature>
<dbReference type="EMBL" id="JAAHCF010000079">
    <property type="protein sequence ID" value="KAK8148638.1"/>
    <property type="molecule type" value="Genomic_DNA"/>
</dbReference>
<evidence type="ECO:0000313" key="4">
    <source>
        <dbReference type="Proteomes" id="UP001397290"/>
    </source>
</evidence>
<dbReference type="AlphaFoldDB" id="A0AAW0S2L3"/>
<evidence type="ECO:0000256" key="2">
    <source>
        <dbReference type="SAM" id="SignalP"/>
    </source>
</evidence>
<evidence type="ECO:0000256" key="1">
    <source>
        <dbReference type="SAM" id="MobiDB-lite"/>
    </source>
</evidence>
<gene>
    <name evidence="3" type="ORF">G3M48_009558</name>
</gene>
<dbReference type="Proteomes" id="UP001397290">
    <property type="component" value="Unassembled WGS sequence"/>
</dbReference>
<protein>
    <submittedName>
        <fullName evidence="3">Uncharacterized protein</fullName>
    </submittedName>
</protein>
<feature type="signal peptide" evidence="2">
    <location>
        <begin position="1"/>
        <end position="17"/>
    </location>
</feature>
<feature type="region of interest" description="Disordered" evidence="1">
    <location>
        <begin position="38"/>
        <end position="72"/>
    </location>
</feature>
<proteinExistence type="predicted"/>
<reference evidence="3 4" key="1">
    <citation type="submission" date="2020-02" db="EMBL/GenBank/DDBJ databases">
        <title>Comparative genomics of the hypocrealean fungal genus Beauvera.</title>
        <authorList>
            <person name="Showalter D.N."/>
            <person name="Bushley K.E."/>
            <person name="Rehner S.A."/>
        </authorList>
    </citation>
    <scope>NUCLEOTIDE SEQUENCE [LARGE SCALE GENOMIC DNA]</scope>
    <source>
        <strain evidence="3 4">ARSEF4384</strain>
    </source>
</reference>
<feature type="compositionally biased region" description="Polar residues" evidence="1">
    <location>
        <begin position="39"/>
        <end position="48"/>
    </location>
</feature>
<comment type="caution">
    <text evidence="3">The sequence shown here is derived from an EMBL/GenBank/DDBJ whole genome shotgun (WGS) entry which is preliminary data.</text>
</comment>